<proteinExistence type="inferred from homology"/>
<dbReference type="InterPro" id="IPR000914">
    <property type="entry name" value="SBP_5_dom"/>
</dbReference>
<dbReference type="GO" id="GO:0042597">
    <property type="term" value="C:periplasmic space"/>
    <property type="evidence" value="ECO:0007669"/>
    <property type="project" value="UniProtKB-ARBA"/>
</dbReference>
<dbReference type="SUPFAM" id="SSF47090">
    <property type="entry name" value="PGBD-like"/>
    <property type="match status" value="1"/>
</dbReference>
<dbReference type="InterPro" id="IPR036365">
    <property type="entry name" value="PGBD-like_sf"/>
</dbReference>
<comment type="caution">
    <text evidence="6">The sequence shown here is derived from an EMBL/GenBank/DDBJ whole genome shotgun (WGS) entry which is preliminary data.</text>
</comment>
<comment type="similarity">
    <text evidence="1">Belongs to the bacterial solute-binding protein 5 family.</text>
</comment>
<keyword evidence="4" id="KW-0472">Membrane</keyword>
<sequence>MGIIPSIPKLTMPTEWPSVGQWRQIFKVLTKKEKPLFIALLILLFVSAFSLAVNFYLRNTTTVAANGGSFIEGVVGHPRFINPIYSEVSDVDRDLVQIIFAGLMKYNEEGALTPDLAKEYKILENGKTFEITLRENLLWQDGKKLTADDVVFTIETIQNSDYKSPLRASWVGIETEKISESVLRFKLRNPSVVFLENLTVKIIPLHIWEKIQPEQFPLSIYNLNPVGSGPYKLEDIKQDRSGYIKAMALAENEHYFGEKPKIKKLTFNFYATETDLVRAGRKKEIQGFSLLKIDDLKFFGETKFTSRSFPLSRYFAVFFNIEKSDILSNKNARQALNYGTDKAEIIERTLKGYGKIVISPVLPESYGLKSPDIIYEFDREKAKEALDKAGFVEVVKDCAETDENDTECGKIIREKTIKRETISQFKNDLKLGSQGIEVKELQRCLSMPPAGGPDIYPEAKITGSFDQKTQEAVNRFQEKYAKDILEPSGFDEGTGMVSKATREKLNELCDLSAQKTIPLKIALTTVNQSPLIEVANALKEQWATIGVELIIEALSVQDIEKNIIKDRNYETLLFGEVLSETPDPLPFWHSLQKKDPGSNLSLYENKKTDGLLEDIRQSLDLEVRTAKLEEFQNLLLEDAPAVFLYSQDYIYLTSKNIKGITETLIADPSERFSGITDWYIKTSRRFAPREP</sequence>
<dbReference type="InterPro" id="IPR039424">
    <property type="entry name" value="SBP_5"/>
</dbReference>
<keyword evidence="3" id="KW-0732">Signal</keyword>
<dbReference type="GO" id="GO:1904680">
    <property type="term" value="F:peptide transmembrane transporter activity"/>
    <property type="evidence" value="ECO:0007669"/>
    <property type="project" value="TreeGrafter"/>
</dbReference>
<protein>
    <recommendedName>
        <fullName evidence="5">Solute-binding protein family 5 domain-containing protein</fullName>
    </recommendedName>
</protein>
<dbReference type="Gene3D" id="3.40.190.10">
    <property type="entry name" value="Periplasmic binding protein-like II"/>
    <property type="match status" value="2"/>
</dbReference>
<feature type="transmembrane region" description="Helical" evidence="4">
    <location>
        <begin position="36"/>
        <end position="57"/>
    </location>
</feature>
<dbReference type="PANTHER" id="PTHR30290:SF9">
    <property type="entry name" value="OLIGOPEPTIDE-BINDING PROTEIN APPA"/>
    <property type="match status" value="1"/>
</dbReference>
<evidence type="ECO:0000256" key="2">
    <source>
        <dbReference type="ARBA" id="ARBA00022448"/>
    </source>
</evidence>
<dbReference type="Gene3D" id="3.10.105.10">
    <property type="entry name" value="Dipeptide-binding Protein, Domain 3"/>
    <property type="match status" value="2"/>
</dbReference>
<keyword evidence="2" id="KW-0813">Transport</keyword>
<name>A0A1G2RE02_9BACT</name>
<organism evidence="6 7">
    <name type="scientific">Candidatus Wildermuthbacteria bacterium RIFCSPHIGHO2_12_FULL_40_12</name>
    <dbReference type="NCBI Taxonomy" id="1802457"/>
    <lineage>
        <taxon>Bacteria</taxon>
        <taxon>Candidatus Wildermuthiibacteriota</taxon>
    </lineage>
</organism>
<dbReference type="EMBL" id="MHUC01000026">
    <property type="protein sequence ID" value="OHA70512.1"/>
    <property type="molecule type" value="Genomic_DNA"/>
</dbReference>
<keyword evidence="4" id="KW-1133">Transmembrane helix</keyword>
<reference evidence="6 7" key="1">
    <citation type="journal article" date="2016" name="Nat. Commun.">
        <title>Thousands of microbial genomes shed light on interconnected biogeochemical processes in an aquifer system.</title>
        <authorList>
            <person name="Anantharaman K."/>
            <person name="Brown C.T."/>
            <person name="Hug L.A."/>
            <person name="Sharon I."/>
            <person name="Castelle C.J."/>
            <person name="Probst A.J."/>
            <person name="Thomas B.C."/>
            <person name="Singh A."/>
            <person name="Wilkins M.J."/>
            <person name="Karaoz U."/>
            <person name="Brodie E.L."/>
            <person name="Williams K.H."/>
            <person name="Hubbard S.S."/>
            <person name="Banfield J.F."/>
        </authorList>
    </citation>
    <scope>NUCLEOTIDE SEQUENCE [LARGE SCALE GENOMIC DNA]</scope>
</reference>
<feature type="domain" description="Solute-binding protein family 5" evidence="5">
    <location>
        <begin position="112"/>
        <end position="394"/>
    </location>
</feature>
<dbReference type="GO" id="GO:0043190">
    <property type="term" value="C:ATP-binding cassette (ABC) transporter complex"/>
    <property type="evidence" value="ECO:0007669"/>
    <property type="project" value="InterPro"/>
</dbReference>
<dbReference type="Proteomes" id="UP000177078">
    <property type="component" value="Unassembled WGS sequence"/>
</dbReference>
<dbReference type="SUPFAM" id="SSF53850">
    <property type="entry name" value="Periplasmic binding protein-like II"/>
    <property type="match status" value="2"/>
</dbReference>
<evidence type="ECO:0000256" key="4">
    <source>
        <dbReference type="SAM" id="Phobius"/>
    </source>
</evidence>
<keyword evidence="4" id="KW-0812">Transmembrane</keyword>
<dbReference type="GO" id="GO:0015833">
    <property type="term" value="P:peptide transport"/>
    <property type="evidence" value="ECO:0007669"/>
    <property type="project" value="TreeGrafter"/>
</dbReference>
<dbReference type="PANTHER" id="PTHR30290">
    <property type="entry name" value="PERIPLASMIC BINDING COMPONENT OF ABC TRANSPORTER"/>
    <property type="match status" value="1"/>
</dbReference>
<dbReference type="InterPro" id="IPR030678">
    <property type="entry name" value="Peptide/Ni-bd"/>
</dbReference>
<evidence type="ECO:0000313" key="7">
    <source>
        <dbReference type="Proteomes" id="UP000177078"/>
    </source>
</evidence>
<dbReference type="STRING" id="1802457.A3F15_03025"/>
<dbReference type="Gene3D" id="3.90.76.10">
    <property type="entry name" value="Dipeptide-binding Protein, Domain 1"/>
    <property type="match status" value="1"/>
</dbReference>
<evidence type="ECO:0000256" key="1">
    <source>
        <dbReference type="ARBA" id="ARBA00005695"/>
    </source>
</evidence>
<evidence type="ECO:0000259" key="5">
    <source>
        <dbReference type="Pfam" id="PF00496"/>
    </source>
</evidence>
<accession>A0A1G2RE02</accession>
<dbReference type="AlphaFoldDB" id="A0A1G2RE02"/>
<evidence type="ECO:0000256" key="3">
    <source>
        <dbReference type="ARBA" id="ARBA00022729"/>
    </source>
</evidence>
<gene>
    <name evidence="6" type="ORF">A3F15_03025</name>
</gene>
<dbReference type="Pfam" id="PF00496">
    <property type="entry name" value="SBP_bac_5"/>
    <property type="match status" value="1"/>
</dbReference>
<dbReference type="PIRSF" id="PIRSF002741">
    <property type="entry name" value="MppA"/>
    <property type="match status" value="1"/>
</dbReference>
<evidence type="ECO:0000313" key="6">
    <source>
        <dbReference type="EMBL" id="OHA70512.1"/>
    </source>
</evidence>